<keyword evidence="1" id="KW-0472">Membrane</keyword>
<gene>
    <name evidence="2" type="ORF">DRJ00_08470</name>
</gene>
<dbReference type="Proteomes" id="UP000279422">
    <property type="component" value="Unassembled WGS sequence"/>
</dbReference>
<evidence type="ECO:0000256" key="1">
    <source>
        <dbReference type="SAM" id="Phobius"/>
    </source>
</evidence>
<feature type="non-terminal residue" evidence="2">
    <location>
        <position position="1"/>
    </location>
</feature>
<accession>A0A497E1M0</accession>
<dbReference type="AlphaFoldDB" id="A0A497E1M0"/>
<comment type="caution">
    <text evidence="2">The sequence shown here is derived from an EMBL/GenBank/DDBJ whole genome shotgun (WGS) entry which is preliminary data.</text>
</comment>
<proteinExistence type="predicted"/>
<keyword evidence="1" id="KW-0812">Transmembrane</keyword>
<dbReference type="EMBL" id="QMPZ01000182">
    <property type="protein sequence ID" value="RLE07260.1"/>
    <property type="molecule type" value="Genomic_DNA"/>
</dbReference>
<name>A0A497E1M0_UNCAE</name>
<organism evidence="2 3">
    <name type="scientific">Aerophobetes bacterium</name>
    <dbReference type="NCBI Taxonomy" id="2030807"/>
    <lineage>
        <taxon>Bacteria</taxon>
        <taxon>Candidatus Aerophobota</taxon>
    </lineage>
</organism>
<protein>
    <submittedName>
        <fullName evidence="2">Uncharacterized protein</fullName>
    </submittedName>
</protein>
<evidence type="ECO:0000313" key="3">
    <source>
        <dbReference type="Proteomes" id="UP000279422"/>
    </source>
</evidence>
<keyword evidence="1" id="KW-1133">Transmembrane helix</keyword>
<feature type="transmembrane region" description="Helical" evidence="1">
    <location>
        <begin position="30"/>
        <end position="52"/>
    </location>
</feature>
<evidence type="ECO:0000313" key="2">
    <source>
        <dbReference type="EMBL" id="RLE07260.1"/>
    </source>
</evidence>
<reference evidence="2 3" key="1">
    <citation type="submission" date="2018-06" db="EMBL/GenBank/DDBJ databases">
        <title>Extensive metabolic versatility and redundancy in microbially diverse, dynamic hydrothermal sediments.</title>
        <authorList>
            <person name="Dombrowski N."/>
            <person name="Teske A."/>
            <person name="Baker B.J."/>
        </authorList>
    </citation>
    <scope>NUCLEOTIDE SEQUENCE [LARGE SCALE GENOMIC DNA]</scope>
    <source>
        <strain evidence="2">B47_G16</strain>
    </source>
</reference>
<sequence>KKTILITIILLAVCLGSFLSWQIIFRSGYYALYLSTGDIYFGKLVLFSHYTLKDPYFLRITQDEENPISLQPFQGAFWGPGKKLKFNPKHVIWVSKLAPTSQVINYIESQKTAGALPTGMMPSTPSFQLPPAETATSSQEK</sequence>